<evidence type="ECO:0000256" key="1">
    <source>
        <dbReference type="ARBA" id="ARBA00004651"/>
    </source>
</evidence>
<dbReference type="InterPro" id="IPR011701">
    <property type="entry name" value="MFS"/>
</dbReference>
<evidence type="ECO:0000256" key="5">
    <source>
        <dbReference type="ARBA" id="ARBA00022989"/>
    </source>
</evidence>
<feature type="transmembrane region" description="Helical" evidence="7">
    <location>
        <begin position="102"/>
        <end position="122"/>
    </location>
</feature>
<dbReference type="PROSITE" id="PS50850">
    <property type="entry name" value="MFS"/>
    <property type="match status" value="1"/>
</dbReference>
<keyword evidence="4 7" id="KW-0812">Transmembrane</keyword>
<evidence type="ECO:0000313" key="10">
    <source>
        <dbReference type="Proteomes" id="UP000321363"/>
    </source>
</evidence>
<dbReference type="InterPro" id="IPR050189">
    <property type="entry name" value="MFS_Efflux_Transporters"/>
</dbReference>
<dbReference type="InterPro" id="IPR036259">
    <property type="entry name" value="MFS_trans_sf"/>
</dbReference>
<feature type="transmembrane region" description="Helical" evidence="7">
    <location>
        <begin position="201"/>
        <end position="224"/>
    </location>
</feature>
<comment type="caution">
    <text evidence="9">The sequence shown here is derived from an EMBL/GenBank/DDBJ whole genome shotgun (WGS) entry which is preliminary data.</text>
</comment>
<keyword evidence="6 7" id="KW-0472">Membrane</keyword>
<dbReference type="SUPFAM" id="SSF103473">
    <property type="entry name" value="MFS general substrate transporter"/>
    <property type="match status" value="1"/>
</dbReference>
<feature type="transmembrane region" description="Helical" evidence="7">
    <location>
        <begin position="42"/>
        <end position="60"/>
    </location>
</feature>
<feature type="transmembrane region" description="Helical" evidence="7">
    <location>
        <begin position="351"/>
        <end position="368"/>
    </location>
</feature>
<evidence type="ECO:0000256" key="2">
    <source>
        <dbReference type="ARBA" id="ARBA00022448"/>
    </source>
</evidence>
<sequence>MREHIIAVFMWITAVCVASNIYLLIPIYSALADGLSITYDDAVFSSTIFIFCYALGLLSFGPISEKFNKKYVLVFGMVLSCLVTLCLSFSSSLISFYTLRGLQGFVLGSFAPVAYAYCFEGFLPRMRTFIIAVINTGFLMAGIIGQLLSSSLVSIYNWKSVFYFFGAMYFLLSLFSLFALPNVPKNRMKSPRQLATHTKNLLQPQIIIGLFLTFFTLMSFVAFYEELAQHFVNQETVLFYSRCIGLIGTPLSLFSGKWLKKHPPLNIILLCLFLMICSFALMLFSKQLFFITCLSILFVSAIAVLIPSLITFIGEAASEKRATAISLYSFTLLTGASVGPIFASLLPFQGILYLFITIFLVCFSLLIFQKRGWDIIKEVIQKEE</sequence>
<evidence type="ECO:0000259" key="8">
    <source>
        <dbReference type="PROSITE" id="PS50850"/>
    </source>
</evidence>
<evidence type="ECO:0000256" key="3">
    <source>
        <dbReference type="ARBA" id="ARBA00022475"/>
    </source>
</evidence>
<feature type="transmembrane region" description="Helical" evidence="7">
    <location>
        <begin position="289"/>
        <end position="313"/>
    </location>
</feature>
<keyword evidence="5 7" id="KW-1133">Transmembrane helix</keyword>
<dbReference type="Gene3D" id="1.20.1250.20">
    <property type="entry name" value="MFS general substrate transporter like domains"/>
    <property type="match status" value="1"/>
</dbReference>
<dbReference type="AlphaFoldDB" id="A0A5C6VXI1"/>
<evidence type="ECO:0000256" key="4">
    <source>
        <dbReference type="ARBA" id="ARBA00022692"/>
    </source>
</evidence>
<feature type="transmembrane region" description="Helical" evidence="7">
    <location>
        <begin position="7"/>
        <end position="30"/>
    </location>
</feature>
<dbReference type="GO" id="GO:0022857">
    <property type="term" value="F:transmembrane transporter activity"/>
    <property type="evidence" value="ECO:0007669"/>
    <property type="project" value="InterPro"/>
</dbReference>
<feature type="transmembrane region" description="Helical" evidence="7">
    <location>
        <begin position="236"/>
        <end position="253"/>
    </location>
</feature>
<feature type="domain" description="Major facilitator superfamily (MFS) profile" evidence="8">
    <location>
        <begin position="6"/>
        <end position="374"/>
    </location>
</feature>
<dbReference type="OrthoDB" id="9781156at2"/>
<feature type="transmembrane region" description="Helical" evidence="7">
    <location>
        <begin position="265"/>
        <end position="283"/>
    </location>
</feature>
<keyword evidence="2" id="KW-0813">Transport</keyword>
<dbReference type="Pfam" id="PF07690">
    <property type="entry name" value="MFS_1"/>
    <property type="match status" value="1"/>
</dbReference>
<reference evidence="9 10" key="1">
    <citation type="journal article" date="2005" name="Int. J. Syst. Evol. Microbiol.">
        <title>Bacillus litoralis sp. nov., isolated from a tidal flat of the Yellow Sea in Korea.</title>
        <authorList>
            <person name="Yoon J.H."/>
            <person name="Oh T.K."/>
        </authorList>
    </citation>
    <scope>NUCLEOTIDE SEQUENCE [LARGE SCALE GENOMIC DNA]</scope>
    <source>
        <strain evidence="9 10">SW-211</strain>
    </source>
</reference>
<feature type="transmembrane region" description="Helical" evidence="7">
    <location>
        <begin position="161"/>
        <end position="180"/>
    </location>
</feature>
<dbReference type="PANTHER" id="PTHR43124">
    <property type="entry name" value="PURINE EFFLUX PUMP PBUE"/>
    <property type="match status" value="1"/>
</dbReference>
<evidence type="ECO:0000256" key="7">
    <source>
        <dbReference type="SAM" id="Phobius"/>
    </source>
</evidence>
<dbReference type="EMBL" id="VOQF01000008">
    <property type="protein sequence ID" value="TXC89663.1"/>
    <property type="molecule type" value="Genomic_DNA"/>
</dbReference>
<gene>
    <name evidence="9" type="ORF">FS935_14930</name>
</gene>
<evidence type="ECO:0000256" key="6">
    <source>
        <dbReference type="ARBA" id="ARBA00023136"/>
    </source>
</evidence>
<dbReference type="Proteomes" id="UP000321363">
    <property type="component" value="Unassembled WGS sequence"/>
</dbReference>
<dbReference type="PANTHER" id="PTHR43124:SF3">
    <property type="entry name" value="CHLORAMPHENICOL EFFLUX PUMP RV0191"/>
    <property type="match status" value="1"/>
</dbReference>
<feature type="transmembrane region" description="Helical" evidence="7">
    <location>
        <begin position="325"/>
        <end position="345"/>
    </location>
</feature>
<protein>
    <submittedName>
        <fullName evidence="9">MFS transporter</fullName>
    </submittedName>
</protein>
<evidence type="ECO:0000313" key="9">
    <source>
        <dbReference type="EMBL" id="TXC89663.1"/>
    </source>
</evidence>
<dbReference type="InterPro" id="IPR020846">
    <property type="entry name" value="MFS_dom"/>
</dbReference>
<comment type="subcellular location">
    <subcellularLocation>
        <location evidence="1">Cell membrane</location>
        <topology evidence="1">Multi-pass membrane protein</topology>
    </subcellularLocation>
</comment>
<accession>A0A5C6VXI1</accession>
<name>A0A5C6VXI1_9BACI</name>
<feature type="transmembrane region" description="Helical" evidence="7">
    <location>
        <begin position="129"/>
        <end position="149"/>
    </location>
</feature>
<organism evidence="9 10">
    <name type="scientific">Metabacillus litoralis</name>
    <dbReference type="NCBI Taxonomy" id="152268"/>
    <lineage>
        <taxon>Bacteria</taxon>
        <taxon>Bacillati</taxon>
        <taxon>Bacillota</taxon>
        <taxon>Bacilli</taxon>
        <taxon>Bacillales</taxon>
        <taxon>Bacillaceae</taxon>
        <taxon>Metabacillus</taxon>
    </lineage>
</organism>
<proteinExistence type="predicted"/>
<feature type="transmembrane region" description="Helical" evidence="7">
    <location>
        <begin position="72"/>
        <end position="96"/>
    </location>
</feature>
<dbReference type="RefSeq" id="WP_146949461.1">
    <property type="nucleotide sequence ID" value="NZ_VOQF01000008.1"/>
</dbReference>
<keyword evidence="3" id="KW-1003">Cell membrane</keyword>
<dbReference type="GO" id="GO:0005886">
    <property type="term" value="C:plasma membrane"/>
    <property type="evidence" value="ECO:0007669"/>
    <property type="project" value="UniProtKB-SubCell"/>
</dbReference>
<keyword evidence="10" id="KW-1185">Reference proteome</keyword>